<organism evidence="2 3">
    <name type="scientific">Anaerospora hongkongensis</name>
    <dbReference type="NCBI Taxonomy" id="244830"/>
    <lineage>
        <taxon>Bacteria</taxon>
        <taxon>Bacillati</taxon>
        <taxon>Bacillota</taxon>
        <taxon>Negativicutes</taxon>
        <taxon>Selenomonadales</taxon>
        <taxon>Sporomusaceae</taxon>
        <taxon>Anaerospora</taxon>
    </lineage>
</organism>
<feature type="transmembrane region" description="Helical" evidence="1">
    <location>
        <begin position="6"/>
        <end position="23"/>
    </location>
</feature>
<reference evidence="2 3" key="1">
    <citation type="submission" date="2019-03" db="EMBL/GenBank/DDBJ databases">
        <title>Genomic Encyclopedia of Type Strains, Phase IV (KMG-IV): sequencing the most valuable type-strain genomes for metagenomic binning, comparative biology and taxonomic classification.</title>
        <authorList>
            <person name="Goeker M."/>
        </authorList>
    </citation>
    <scope>NUCLEOTIDE SEQUENCE [LARGE SCALE GENOMIC DNA]</scope>
    <source>
        <strain evidence="2 3">DSM 15969</strain>
    </source>
</reference>
<protein>
    <submittedName>
        <fullName evidence="2">Uncharacterized protein</fullName>
    </submittedName>
</protein>
<feature type="transmembrane region" description="Helical" evidence="1">
    <location>
        <begin position="35"/>
        <end position="55"/>
    </location>
</feature>
<evidence type="ECO:0000313" key="2">
    <source>
        <dbReference type="EMBL" id="TCL40190.1"/>
    </source>
</evidence>
<keyword evidence="1" id="KW-0472">Membrane</keyword>
<keyword evidence="1" id="KW-1133">Transmembrane helix</keyword>
<gene>
    <name evidence="2" type="ORF">EV210_101391</name>
</gene>
<dbReference type="NCBIfam" id="NF041644">
    <property type="entry name" value="CBO0543_fam"/>
    <property type="match status" value="1"/>
</dbReference>
<feature type="transmembrane region" description="Helical" evidence="1">
    <location>
        <begin position="121"/>
        <end position="142"/>
    </location>
</feature>
<comment type="caution">
    <text evidence="2">The sequence shown here is derived from an EMBL/GenBank/DDBJ whole genome shotgun (WGS) entry which is preliminary data.</text>
</comment>
<dbReference type="OrthoDB" id="1683460at2"/>
<dbReference type="EMBL" id="SLUI01000001">
    <property type="protein sequence ID" value="TCL40190.1"/>
    <property type="molecule type" value="Genomic_DNA"/>
</dbReference>
<proteinExistence type="predicted"/>
<dbReference type="AlphaFoldDB" id="A0A4R1Q2K5"/>
<keyword evidence="1" id="KW-0812">Transmembrane</keyword>
<accession>A0A4R1Q2K5</accession>
<dbReference type="Proteomes" id="UP000295063">
    <property type="component" value="Unassembled WGS sequence"/>
</dbReference>
<evidence type="ECO:0000256" key="1">
    <source>
        <dbReference type="SAM" id="Phobius"/>
    </source>
</evidence>
<name>A0A4R1Q2K5_9FIRM</name>
<evidence type="ECO:0000313" key="3">
    <source>
        <dbReference type="Proteomes" id="UP000295063"/>
    </source>
</evidence>
<sequence length="153" mass="18282">MFLEEIILYSVTIGFPFLFWKFIPINKRRHAQVAFLSKQFLTWISGLVVASLGLIEYPVRFFPAVNRASFTFEFLAYPVICAFFNVYYPENKSKLVKIAYFLSCSSALTAIELILERYTQLIKYIYWSGYLTWVTLLLTLYISRMYYRWFFKI</sequence>
<dbReference type="InterPro" id="IPR048147">
    <property type="entry name" value="CBO0543-like"/>
</dbReference>
<keyword evidence="3" id="KW-1185">Reference proteome</keyword>
<feature type="transmembrane region" description="Helical" evidence="1">
    <location>
        <begin position="95"/>
        <end position="115"/>
    </location>
</feature>
<dbReference type="RefSeq" id="WP_132074710.1">
    <property type="nucleotide sequence ID" value="NZ_SLUI01000001.1"/>
</dbReference>
<feature type="transmembrane region" description="Helical" evidence="1">
    <location>
        <begin position="67"/>
        <end position="88"/>
    </location>
</feature>